<protein>
    <submittedName>
        <fullName evidence="1">SRPBCC family protein</fullName>
    </submittedName>
</protein>
<dbReference type="OrthoDB" id="411301at2"/>
<gene>
    <name evidence="1" type="ORF">FJ651_07055</name>
</gene>
<reference evidence="1 2" key="1">
    <citation type="submission" date="2019-06" db="EMBL/GenBank/DDBJ databases">
        <title>Flavobacteriaceae Paucihalobacterium erythroidium CWB-1, complete genome.</title>
        <authorList>
            <person name="Wu S."/>
        </authorList>
    </citation>
    <scope>NUCLEOTIDE SEQUENCE [LARGE SCALE GENOMIC DNA]</scope>
    <source>
        <strain evidence="1 2">CWB-1</strain>
    </source>
</reference>
<keyword evidence="2" id="KW-1185">Reference proteome</keyword>
<evidence type="ECO:0000313" key="2">
    <source>
        <dbReference type="Proteomes" id="UP000317332"/>
    </source>
</evidence>
<dbReference type="Gene3D" id="3.30.530.20">
    <property type="match status" value="1"/>
</dbReference>
<dbReference type="RefSeq" id="WP_140989783.1">
    <property type="nucleotide sequence ID" value="NZ_VHIQ01000003.1"/>
</dbReference>
<dbReference type="SUPFAM" id="SSF55961">
    <property type="entry name" value="Bet v1-like"/>
    <property type="match status" value="1"/>
</dbReference>
<proteinExistence type="predicted"/>
<organism evidence="1 2">
    <name type="scientific">Paucihalobacter ruber</name>
    <dbReference type="NCBI Taxonomy" id="2567861"/>
    <lineage>
        <taxon>Bacteria</taxon>
        <taxon>Pseudomonadati</taxon>
        <taxon>Bacteroidota</taxon>
        <taxon>Flavobacteriia</taxon>
        <taxon>Flavobacteriales</taxon>
        <taxon>Flavobacteriaceae</taxon>
        <taxon>Paucihalobacter</taxon>
    </lineage>
</organism>
<dbReference type="InterPro" id="IPR023393">
    <property type="entry name" value="START-like_dom_sf"/>
</dbReference>
<sequence length="153" mass="18063">MNFIAEIEIDLPRAEVLHKLINTDNYQHWQEGFRSAEHISGDIGQFGAKMKLIYKFGSKQKIWIETITKRDLPFQLHANYSNNGLINFQRNYFNENSEGVTKWISKNEFIPTNFKMRLIIIFMPGVFKKQILKQMKNFKKFAEENQSLLNATN</sequence>
<dbReference type="EMBL" id="VHIQ01000003">
    <property type="protein sequence ID" value="TPV33909.1"/>
    <property type="molecule type" value="Genomic_DNA"/>
</dbReference>
<dbReference type="Proteomes" id="UP000317332">
    <property type="component" value="Unassembled WGS sequence"/>
</dbReference>
<evidence type="ECO:0000313" key="1">
    <source>
        <dbReference type="EMBL" id="TPV33909.1"/>
    </source>
</evidence>
<accession>A0A506PJV8</accession>
<dbReference type="AlphaFoldDB" id="A0A506PJV8"/>
<comment type="caution">
    <text evidence="1">The sequence shown here is derived from an EMBL/GenBank/DDBJ whole genome shotgun (WGS) entry which is preliminary data.</text>
</comment>
<name>A0A506PJV8_9FLAO</name>